<proteinExistence type="predicted"/>
<gene>
    <name evidence="2" type="ORF">ACD_4C00262G0002</name>
</gene>
<keyword evidence="1" id="KW-0812">Transmembrane</keyword>
<name>K2F5Y8_9BACT</name>
<dbReference type="AlphaFoldDB" id="K2F5Y8"/>
<sequence length="53" mass="6548">MKKYLFYIVWLLILALIIISIFKQDNNPLDYSNNTTWSWTGWTGSWYSVWNWR</sequence>
<keyword evidence="1" id="KW-1133">Transmembrane helix</keyword>
<accession>K2F5Y8</accession>
<organism evidence="2">
    <name type="scientific">uncultured bacterium</name>
    <name type="common">gcode 4</name>
    <dbReference type="NCBI Taxonomy" id="1234023"/>
    <lineage>
        <taxon>Bacteria</taxon>
        <taxon>environmental samples</taxon>
    </lineage>
</organism>
<reference evidence="2" key="1">
    <citation type="journal article" date="2012" name="Science">
        <title>Fermentation, hydrogen, and sulfur metabolism in multiple uncultivated bacterial phyla.</title>
        <authorList>
            <person name="Wrighton K.C."/>
            <person name="Thomas B.C."/>
            <person name="Sharon I."/>
            <person name="Miller C.S."/>
            <person name="Castelle C.J."/>
            <person name="VerBerkmoes N.C."/>
            <person name="Wilkins M.J."/>
            <person name="Hettich R.L."/>
            <person name="Lipton M.S."/>
            <person name="Williams K.H."/>
            <person name="Long P.E."/>
            <person name="Banfield J.F."/>
        </authorList>
    </citation>
    <scope>NUCLEOTIDE SEQUENCE [LARGE SCALE GENOMIC DNA]</scope>
</reference>
<feature type="transmembrane region" description="Helical" evidence="1">
    <location>
        <begin position="5"/>
        <end position="22"/>
    </location>
</feature>
<comment type="caution">
    <text evidence="2">The sequence shown here is derived from an EMBL/GenBank/DDBJ whole genome shotgun (WGS) entry which is preliminary data.</text>
</comment>
<keyword evidence="1" id="KW-0472">Membrane</keyword>
<dbReference type="EMBL" id="AMFJ01000778">
    <property type="protein sequence ID" value="EKE26496.1"/>
    <property type="molecule type" value="Genomic_DNA"/>
</dbReference>
<evidence type="ECO:0000313" key="2">
    <source>
        <dbReference type="EMBL" id="EKE26496.1"/>
    </source>
</evidence>
<protein>
    <submittedName>
        <fullName evidence="2">Uncharacterized protein</fullName>
    </submittedName>
</protein>
<evidence type="ECO:0000256" key="1">
    <source>
        <dbReference type="SAM" id="Phobius"/>
    </source>
</evidence>